<gene>
    <name evidence="2" type="ORF">BT96DRAFT_993098</name>
</gene>
<keyword evidence="3" id="KW-1185">Reference proteome</keyword>
<dbReference type="Proteomes" id="UP000799118">
    <property type="component" value="Unassembled WGS sequence"/>
</dbReference>
<feature type="region of interest" description="Disordered" evidence="1">
    <location>
        <begin position="1"/>
        <end position="34"/>
    </location>
</feature>
<organism evidence="2 3">
    <name type="scientific">Gymnopus androsaceus JB14</name>
    <dbReference type="NCBI Taxonomy" id="1447944"/>
    <lineage>
        <taxon>Eukaryota</taxon>
        <taxon>Fungi</taxon>
        <taxon>Dikarya</taxon>
        <taxon>Basidiomycota</taxon>
        <taxon>Agaricomycotina</taxon>
        <taxon>Agaricomycetes</taxon>
        <taxon>Agaricomycetidae</taxon>
        <taxon>Agaricales</taxon>
        <taxon>Marasmiineae</taxon>
        <taxon>Omphalotaceae</taxon>
        <taxon>Gymnopus</taxon>
    </lineage>
</organism>
<evidence type="ECO:0000313" key="3">
    <source>
        <dbReference type="Proteomes" id="UP000799118"/>
    </source>
</evidence>
<dbReference type="EMBL" id="ML769457">
    <property type="protein sequence ID" value="KAE9400409.1"/>
    <property type="molecule type" value="Genomic_DNA"/>
</dbReference>
<reference evidence="2" key="1">
    <citation type="journal article" date="2019" name="Environ. Microbiol.">
        <title>Fungal ecological strategies reflected in gene transcription - a case study of two litter decomposers.</title>
        <authorList>
            <person name="Barbi F."/>
            <person name="Kohler A."/>
            <person name="Barry K."/>
            <person name="Baskaran P."/>
            <person name="Daum C."/>
            <person name="Fauchery L."/>
            <person name="Ihrmark K."/>
            <person name="Kuo A."/>
            <person name="LaButti K."/>
            <person name="Lipzen A."/>
            <person name="Morin E."/>
            <person name="Grigoriev I.V."/>
            <person name="Henrissat B."/>
            <person name="Lindahl B."/>
            <person name="Martin F."/>
        </authorList>
    </citation>
    <scope>NUCLEOTIDE SEQUENCE</scope>
    <source>
        <strain evidence="2">JB14</strain>
    </source>
</reference>
<dbReference type="OrthoDB" id="3236341at2759"/>
<name>A0A6A4HPL1_9AGAR</name>
<dbReference type="AlphaFoldDB" id="A0A6A4HPL1"/>
<accession>A0A6A4HPL1</accession>
<sequence length="308" mass="34428">MAPINSDDFDLDDFEEVPSSPSRPEKQKATYETAGASDHSAVAGVLQLNANGNVLAAAKRYAGIKRLRVDQLTEVETFLNDTPAGREVRNYIKNIGHYVSAVFFSVRLAAFRGDHATKLVTAKLISLCLDLPENIEHDIASYDRLDEAVGEFFTQRRSLAKKEIRDSVCKKASGKFTALPDKECLNIYKLTQNLIKGLCLSHSEGDDKKICCLLRPAEKLPTSGIRLHVKTRIIVTVELCARIAIMRRVYQMVSGQDYWPSADNSMEALQKKVGYDKDRIGRLVKDVLLKDRAKYGVDDYQIEEGTPT</sequence>
<feature type="compositionally biased region" description="Acidic residues" evidence="1">
    <location>
        <begin position="7"/>
        <end position="16"/>
    </location>
</feature>
<protein>
    <submittedName>
        <fullName evidence="2">Uncharacterized protein</fullName>
    </submittedName>
</protein>
<proteinExistence type="predicted"/>
<evidence type="ECO:0000256" key="1">
    <source>
        <dbReference type="SAM" id="MobiDB-lite"/>
    </source>
</evidence>
<evidence type="ECO:0000313" key="2">
    <source>
        <dbReference type="EMBL" id="KAE9400409.1"/>
    </source>
</evidence>